<name>A0A4U1C6X8_9SPHI</name>
<dbReference type="AlphaFoldDB" id="A0A4U1C6X8"/>
<protein>
    <submittedName>
        <fullName evidence="1">Uncharacterized protein</fullName>
    </submittedName>
</protein>
<sequence>MKPLLNVPTISVPEAKARVERFRKVLAGAMPEENIPRAVLIPIADILAIIDKYQFTDKDGNTRNELQGVRAYFAIKEADESLPNDVTALIVPVNLKGNDIINTSNSLGDEEDDTDIYDFTKPCPDVCDPESPLFVP</sequence>
<comment type="caution">
    <text evidence="1">The sequence shown here is derived from an EMBL/GenBank/DDBJ whole genome shotgun (WGS) entry which is preliminary data.</text>
</comment>
<dbReference type="EMBL" id="SWBO01000004">
    <property type="protein sequence ID" value="TKC01265.1"/>
    <property type="molecule type" value="Genomic_DNA"/>
</dbReference>
<evidence type="ECO:0000313" key="2">
    <source>
        <dbReference type="Proteomes" id="UP000310477"/>
    </source>
</evidence>
<dbReference type="Proteomes" id="UP000310477">
    <property type="component" value="Unassembled WGS sequence"/>
</dbReference>
<dbReference type="OrthoDB" id="797757at2"/>
<accession>A0A4U1C6X8</accession>
<gene>
    <name evidence="1" type="ORF">FA045_08460</name>
</gene>
<reference evidence="1 2" key="1">
    <citation type="submission" date="2019-04" db="EMBL/GenBank/DDBJ databases">
        <title>Pedobacter sp. AR-2-6 sp. nov., isolated from Arctic soil.</title>
        <authorList>
            <person name="Dahal R.H."/>
            <person name="Kim D.-U."/>
        </authorList>
    </citation>
    <scope>NUCLEOTIDE SEQUENCE [LARGE SCALE GENOMIC DNA]</scope>
    <source>
        <strain evidence="1 2">AR-2-6</strain>
    </source>
</reference>
<proteinExistence type="predicted"/>
<keyword evidence="2" id="KW-1185">Reference proteome</keyword>
<organism evidence="1 2">
    <name type="scientific">Pedobacter cryotolerans</name>
    <dbReference type="NCBI Taxonomy" id="2571270"/>
    <lineage>
        <taxon>Bacteria</taxon>
        <taxon>Pseudomonadati</taxon>
        <taxon>Bacteroidota</taxon>
        <taxon>Sphingobacteriia</taxon>
        <taxon>Sphingobacteriales</taxon>
        <taxon>Sphingobacteriaceae</taxon>
        <taxon>Pedobacter</taxon>
    </lineage>
</organism>
<evidence type="ECO:0000313" key="1">
    <source>
        <dbReference type="EMBL" id="TKC01265.1"/>
    </source>
</evidence>
<dbReference type="RefSeq" id="WP_136876484.1">
    <property type="nucleotide sequence ID" value="NZ_SWBO01000004.1"/>
</dbReference>